<dbReference type="Proteomes" id="UP000242715">
    <property type="component" value="Unassembled WGS sequence"/>
</dbReference>
<feature type="non-terminal residue" evidence="1">
    <location>
        <position position="1"/>
    </location>
</feature>
<dbReference type="EMBL" id="BCLP01061656">
    <property type="protein sequence ID" value="GAU10901.1"/>
    <property type="molecule type" value="Genomic_DNA"/>
</dbReference>
<keyword evidence="2" id="KW-1185">Reference proteome</keyword>
<organism evidence="1 2">
    <name type="scientific">Trifolium subterraneum</name>
    <name type="common">Subterranean clover</name>
    <dbReference type="NCBI Taxonomy" id="3900"/>
    <lineage>
        <taxon>Eukaryota</taxon>
        <taxon>Viridiplantae</taxon>
        <taxon>Streptophyta</taxon>
        <taxon>Embryophyta</taxon>
        <taxon>Tracheophyta</taxon>
        <taxon>Spermatophyta</taxon>
        <taxon>Magnoliopsida</taxon>
        <taxon>eudicotyledons</taxon>
        <taxon>Gunneridae</taxon>
        <taxon>Pentapetalae</taxon>
        <taxon>rosids</taxon>
        <taxon>fabids</taxon>
        <taxon>Fabales</taxon>
        <taxon>Fabaceae</taxon>
        <taxon>Papilionoideae</taxon>
        <taxon>50 kb inversion clade</taxon>
        <taxon>NPAAA clade</taxon>
        <taxon>Hologalegina</taxon>
        <taxon>IRL clade</taxon>
        <taxon>Trifolieae</taxon>
        <taxon>Trifolium</taxon>
    </lineage>
</organism>
<name>A0A1B5Z9Y4_TRISU</name>
<protein>
    <submittedName>
        <fullName evidence="1">Uncharacterized protein</fullName>
    </submittedName>
</protein>
<feature type="non-terminal residue" evidence="1">
    <location>
        <position position="127"/>
    </location>
</feature>
<gene>
    <name evidence="1" type="ORF">TSUD_426730</name>
</gene>
<dbReference type="OrthoDB" id="1436878at2759"/>
<evidence type="ECO:0000313" key="2">
    <source>
        <dbReference type="Proteomes" id="UP000242715"/>
    </source>
</evidence>
<dbReference type="AlphaFoldDB" id="A0A1B5Z9Y4"/>
<accession>A0A1B5Z9Y4</accession>
<comment type="caution">
    <text evidence="1">The sequence shown here is derived from an EMBL/GenBank/DDBJ whole genome shotgun (WGS) entry which is preliminary data.</text>
</comment>
<evidence type="ECO:0000313" key="1">
    <source>
        <dbReference type="EMBL" id="GAU10901.1"/>
    </source>
</evidence>
<reference evidence="2" key="1">
    <citation type="journal article" date="2017" name="Front. Plant Sci.">
        <title>Climate Clever Clovers: New Paradigm to Reduce the Environmental Footprint of Ruminants by Breeding Low Methanogenic Forages Utilizing Haplotype Variation.</title>
        <authorList>
            <person name="Kaur P."/>
            <person name="Appels R."/>
            <person name="Bayer P.E."/>
            <person name="Keeble-Gagnere G."/>
            <person name="Wang J."/>
            <person name="Hirakawa H."/>
            <person name="Shirasawa K."/>
            <person name="Vercoe P."/>
            <person name="Stefanova K."/>
            <person name="Durmic Z."/>
            <person name="Nichols P."/>
            <person name="Revell C."/>
            <person name="Isobe S.N."/>
            <person name="Edwards D."/>
            <person name="Erskine W."/>
        </authorList>
    </citation>
    <scope>NUCLEOTIDE SEQUENCE [LARGE SCALE GENOMIC DNA]</scope>
    <source>
        <strain evidence="2">cv. Daliak</strain>
    </source>
</reference>
<sequence length="127" mass="13970">EIVLAATSARASPRPIPQVPIPTGTSTLPASNWRAKLALDDRGGETQSAWDVRFSGERVIPHYTTSSDVELIKEIGFEQSLEAVRTYSLWSASLAHETSKTLKEERSRYVENLRAKTDANTALKASL</sequence>
<proteinExistence type="predicted"/>